<accession>A0ABW6RK70</accession>
<gene>
    <name evidence="1" type="ORF">ACFYWW_24950</name>
</gene>
<sequence length="59" mass="5984">MGQGLWKSTASTHPLAAHVLRIEPSRTGENAAVAGAGILAIEHALSPAEVDRAPARAAS</sequence>
<dbReference type="EMBL" id="JBIAPK010000008">
    <property type="protein sequence ID" value="MFF3341939.1"/>
    <property type="molecule type" value="Genomic_DNA"/>
</dbReference>
<dbReference type="Proteomes" id="UP001601976">
    <property type="component" value="Unassembled WGS sequence"/>
</dbReference>
<comment type="caution">
    <text evidence="1">The sequence shown here is derived from an EMBL/GenBank/DDBJ whole genome shotgun (WGS) entry which is preliminary data.</text>
</comment>
<dbReference type="RefSeq" id="WP_355715575.1">
    <property type="nucleotide sequence ID" value="NZ_JBEXNP010000003.1"/>
</dbReference>
<proteinExistence type="predicted"/>
<keyword evidence="2" id="KW-1185">Reference proteome</keyword>
<evidence type="ECO:0000313" key="1">
    <source>
        <dbReference type="EMBL" id="MFF3341939.1"/>
    </source>
</evidence>
<evidence type="ECO:0000313" key="2">
    <source>
        <dbReference type="Proteomes" id="UP001601976"/>
    </source>
</evidence>
<name>A0ABW6RK70_9ACTN</name>
<organism evidence="1 2">
    <name type="scientific">Streptomyces flavidovirens</name>
    <dbReference type="NCBI Taxonomy" id="67298"/>
    <lineage>
        <taxon>Bacteria</taxon>
        <taxon>Bacillati</taxon>
        <taxon>Actinomycetota</taxon>
        <taxon>Actinomycetes</taxon>
        <taxon>Kitasatosporales</taxon>
        <taxon>Streptomycetaceae</taxon>
        <taxon>Streptomyces</taxon>
    </lineage>
</organism>
<protein>
    <submittedName>
        <fullName evidence="1">Uncharacterized protein</fullName>
    </submittedName>
</protein>
<reference evidence="1 2" key="1">
    <citation type="submission" date="2024-10" db="EMBL/GenBank/DDBJ databases">
        <title>The Natural Products Discovery Center: Release of the First 8490 Sequenced Strains for Exploring Actinobacteria Biosynthetic Diversity.</title>
        <authorList>
            <person name="Kalkreuter E."/>
            <person name="Kautsar S.A."/>
            <person name="Yang D."/>
            <person name="Bader C.D."/>
            <person name="Teijaro C.N."/>
            <person name="Fluegel L."/>
            <person name="Davis C.M."/>
            <person name="Simpson J.R."/>
            <person name="Lauterbach L."/>
            <person name="Steele A.D."/>
            <person name="Gui C."/>
            <person name="Meng S."/>
            <person name="Li G."/>
            <person name="Viehrig K."/>
            <person name="Ye F."/>
            <person name="Su P."/>
            <person name="Kiefer A.F."/>
            <person name="Nichols A."/>
            <person name="Cepeda A.J."/>
            <person name="Yan W."/>
            <person name="Fan B."/>
            <person name="Jiang Y."/>
            <person name="Adhikari A."/>
            <person name="Zheng C.-J."/>
            <person name="Schuster L."/>
            <person name="Cowan T.M."/>
            <person name="Smanski M.J."/>
            <person name="Chevrette M.G."/>
            <person name="De Carvalho L.P.S."/>
            <person name="Shen B."/>
        </authorList>
    </citation>
    <scope>NUCLEOTIDE SEQUENCE [LARGE SCALE GENOMIC DNA]</scope>
    <source>
        <strain evidence="1 2">NPDC003029</strain>
    </source>
</reference>